<feature type="non-terminal residue" evidence="1">
    <location>
        <position position="1"/>
    </location>
</feature>
<dbReference type="AlphaFoldDB" id="A0AAN5CCW4"/>
<feature type="non-terminal residue" evidence="1">
    <location>
        <position position="81"/>
    </location>
</feature>
<dbReference type="Proteomes" id="UP001328107">
    <property type="component" value="Unassembled WGS sequence"/>
</dbReference>
<gene>
    <name evidence="1" type="ORF">PMAYCL1PPCAC_08972</name>
</gene>
<sequence>GSVRVDAIYSTVFDESEEIGVFTKKASYRPTDDLVNYDLRVKLIFDGELSPPVLTKVISVFLSVESATVPVSKEFSVPRRI</sequence>
<keyword evidence="2" id="KW-1185">Reference proteome</keyword>
<name>A0AAN5CCW4_9BILA</name>
<proteinExistence type="predicted"/>
<protein>
    <submittedName>
        <fullName evidence="1">Uncharacterized protein</fullName>
    </submittedName>
</protein>
<organism evidence="1 2">
    <name type="scientific">Pristionchus mayeri</name>
    <dbReference type="NCBI Taxonomy" id="1317129"/>
    <lineage>
        <taxon>Eukaryota</taxon>
        <taxon>Metazoa</taxon>
        <taxon>Ecdysozoa</taxon>
        <taxon>Nematoda</taxon>
        <taxon>Chromadorea</taxon>
        <taxon>Rhabditida</taxon>
        <taxon>Rhabditina</taxon>
        <taxon>Diplogasteromorpha</taxon>
        <taxon>Diplogasteroidea</taxon>
        <taxon>Neodiplogasteridae</taxon>
        <taxon>Pristionchus</taxon>
    </lineage>
</organism>
<evidence type="ECO:0000313" key="2">
    <source>
        <dbReference type="Proteomes" id="UP001328107"/>
    </source>
</evidence>
<accession>A0AAN5CCW4</accession>
<reference evidence="2" key="1">
    <citation type="submission" date="2022-10" db="EMBL/GenBank/DDBJ databases">
        <title>Genome assembly of Pristionchus species.</title>
        <authorList>
            <person name="Yoshida K."/>
            <person name="Sommer R.J."/>
        </authorList>
    </citation>
    <scope>NUCLEOTIDE SEQUENCE [LARGE SCALE GENOMIC DNA]</scope>
    <source>
        <strain evidence="2">RS5460</strain>
    </source>
</reference>
<dbReference type="EMBL" id="BTRK01000002">
    <property type="protein sequence ID" value="GMR38777.1"/>
    <property type="molecule type" value="Genomic_DNA"/>
</dbReference>
<evidence type="ECO:0000313" key="1">
    <source>
        <dbReference type="EMBL" id="GMR38777.1"/>
    </source>
</evidence>
<comment type="caution">
    <text evidence="1">The sequence shown here is derived from an EMBL/GenBank/DDBJ whole genome shotgun (WGS) entry which is preliminary data.</text>
</comment>